<sequence>MKRCILLLLLFFVGVASYAQTNKEEAAKLKKILKANHPKDMYKYAEYLLINKPNGFEKDLETAIDLYKKAAEQDYIPALMALADFCVTSDNLDQVYLGFKYLMEACDNLYPTACEILGRIDYKELKEKGITTEFRNWLWNEFENAKDPYLRPNRYKALRDSYRKALAE</sequence>
<evidence type="ECO:0000256" key="1">
    <source>
        <dbReference type="SAM" id="SignalP"/>
    </source>
</evidence>
<name>A0ABS0SP61_9FLAO</name>
<evidence type="ECO:0000313" key="2">
    <source>
        <dbReference type="EMBL" id="MBI1647502.1"/>
    </source>
</evidence>
<dbReference type="SUPFAM" id="SSF81901">
    <property type="entry name" value="HCP-like"/>
    <property type="match status" value="1"/>
</dbReference>
<dbReference type="RefSeq" id="WP_198467075.1">
    <property type="nucleotide sequence ID" value="NZ_JAEFDB010000006.1"/>
</dbReference>
<organism evidence="2 3">
    <name type="scientific">Capnocytophaga periodontitidis</name>
    <dbReference type="NCBI Taxonomy" id="2795027"/>
    <lineage>
        <taxon>Bacteria</taxon>
        <taxon>Pseudomonadati</taxon>
        <taxon>Bacteroidota</taxon>
        <taxon>Flavobacteriia</taxon>
        <taxon>Flavobacteriales</taxon>
        <taxon>Flavobacteriaceae</taxon>
        <taxon>Capnocytophaga</taxon>
    </lineage>
</organism>
<feature type="chain" id="PRO_5047052219" evidence="1">
    <location>
        <begin position="20"/>
        <end position="168"/>
    </location>
</feature>
<keyword evidence="1" id="KW-0732">Signal</keyword>
<feature type="signal peptide" evidence="1">
    <location>
        <begin position="1"/>
        <end position="19"/>
    </location>
</feature>
<proteinExistence type="predicted"/>
<keyword evidence="3" id="KW-1185">Reference proteome</keyword>
<dbReference type="EMBL" id="JAEFDC010000010">
    <property type="protein sequence ID" value="MBI1647502.1"/>
    <property type="molecule type" value="Genomic_DNA"/>
</dbReference>
<reference evidence="2 3" key="1">
    <citation type="journal article" date="2021" name="Int. J. Syst. Evol. Microbiol.">
        <title>Capnocytophaga periodontitidis sp. nov., isolated from subgingival plaque of periodontitis patient.</title>
        <authorList>
            <person name="Zhang Y."/>
            <person name="Qiao D."/>
            <person name="Shi W."/>
            <person name="Wu D."/>
            <person name="Cai M."/>
        </authorList>
    </citation>
    <scope>NUCLEOTIDE SEQUENCE [LARGE SCALE GENOMIC DNA]</scope>
    <source>
        <strain evidence="2 3">051621</strain>
    </source>
</reference>
<protein>
    <submittedName>
        <fullName evidence="2">Sel1 repeat family protein</fullName>
    </submittedName>
</protein>
<dbReference type="InterPro" id="IPR011990">
    <property type="entry name" value="TPR-like_helical_dom_sf"/>
</dbReference>
<dbReference type="Proteomes" id="UP000641139">
    <property type="component" value="Unassembled WGS sequence"/>
</dbReference>
<accession>A0ABS0SP61</accession>
<comment type="caution">
    <text evidence="2">The sequence shown here is derived from an EMBL/GenBank/DDBJ whole genome shotgun (WGS) entry which is preliminary data.</text>
</comment>
<evidence type="ECO:0000313" key="3">
    <source>
        <dbReference type="Proteomes" id="UP000641139"/>
    </source>
</evidence>
<dbReference type="Gene3D" id="1.25.40.10">
    <property type="entry name" value="Tetratricopeptide repeat domain"/>
    <property type="match status" value="1"/>
</dbReference>
<gene>
    <name evidence="2" type="ORF">I7X30_10595</name>
</gene>